<accession>A0ABY6D2G7</accession>
<dbReference type="Proteomes" id="UP001062165">
    <property type="component" value="Chromosome"/>
</dbReference>
<dbReference type="EMBL" id="CP106735">
    <property type="protein sequence ID" value="UXX80356.1"/>
    <property type="molecule type" value="Genomic_DNA"/>
</dbReference>
<reference evidence="1" key="1">
    <citation type="submission" date="2022-10" db="EMBL/GenBank/DDBJ databases">
        <title>Comparative genomics and taxonomic characterization of three novel marine species of genus Reichenbachiella exhibiting antioxidant and polysaccharide degradation activities.</title>
        <authorList>
            <person name="Muhammad N."/>
            <person name="Lee Y.-J."/>
            <person name="Ko J."/>
            <person name="Kim S.-G."/>
        </authorList>
    </citation>
    <scope>NUCLEOTIDE SEQUENCE</scope>
    <source>
        <strain evidence="1">Wsw4-B4</strain>
    </source>
</reference>
<evidence type="ECO:0000313" key="2">
    <source>
        <dbReference type="Proteomes" id="UP001062165"/>
    </source>
</evidence>
<sequence length="299" mass="34997">MTKTPKLVRVTIIIGFIFFVCLNGHAQDTLVLRNGKRIGILRLAMANDHLKVKNSLTKEFEAYPFDSVFGYTKGSKERAYFLKKNPGMDYSGYFFLKRIAVGRLTLFENTGNDQSLYLEKDGRFEKVFGVTESKAKKAKRLQVFQSFVSDDEESTAYLNAPELKYKWDEIITVVEHYNERNFVERLPQSSDVLGRVYLYRTQFQKTKQGIKIKLYGKDHDLYIEDFIMLNLPVEYASQLHLRDSEVRSTHEMSGELNEQFFEVLLDPGTNTFRFDKKKGTELQYEFFKIRDQVNKKINN</sequence>
<keyword evidence="2" id="KW-1185">Reference proteome</keyword>
<evidence type="ECO:0000313" key="1">
    <source>
        <dbReference type="EMBL" id="UXX80356.1"/>
    </source>
</evidence>
<organism evidence="1 2">
    <name type="scientific">Reichenbachiella carrageenanivorans</name>
    <dbReference type="NCBI Taxonomy" id="2979869"/>
    <lineage>
        <taxon>Bacteria</taxon>
        <taxon>Pseudomonadati</taxon>
        <taxon>Bacteroidota</taxon>
        <taxon>Cytophagia</taxon>
        <taxon>Cytophagales</taxon>
        <taxon>Reichenbachiellaceae</taxon>
        <taxon>Reichenbachiella</taxon>
    </lineage>
</organism>
<gene>
    <name evidence="1" type="ORF">N7E81_04490</name>
</gene>
<name>A0ABY6D2G7_9BACT</name>
<proteinExistence type="predicted"/>
<dbReference type="RefSeq" id="WP_263052086.1">
    <property type="nucleotide sequence ID" value="NZ_CP106735.1"/>
</dbReference>
<protein>
    <submittedName>
        <fullName evidence="1">Uncharacterized protein</fullName>
    </submittedName>
</protein>